<evidence type="ECO:0000313" key="2">
    <source>
        <dbReference type="Proteomes" id="UP001396898"/>
    </source>
</evidence>
<sequence length="240" mass="26972">MPISPKSHVRARQTPLSNTNAAVLVLRPRRKTVTAEGLEIEVPRTYHSLVVHVKYRCGHQPPGGKGGIPATIKLRGDDDPHAGPCLPETQRVGQNPVLLETPVLSEALACLACYIQRPRKQDVCWTVLLNYRHCWHGSRVSSQPIAVVLKSRDHEGDRPERCLRGTFPYNSPYPCDECKMFEWRKTTLSDSASLGAPNREAREREEFEKDRHEEVAALVFAHDSILTRVIKIFGVEKASP</sequence>
<organism evidence="1 2">
    <name type="scientific">Apiospora marii</name>
    <dbReference type="NCBI Taxonomy" id="335849"/>
    <lineage>
        <taxon>Eukaryota</taxon>
        <taxon>Fungi</taxon>
        <taxon>Dikarya</taxon>
        <taxon>Ascomycota</taxon>
        <taxon>Pezizomycotina</taxon>
        <taxon>Sordariomycetes</taxon>
        <taxon>Xylariomycetidae</taxon>
        <taxon>Amphisphaeriales</taxon>
        <taxon>Apiosporaceae</taxon>
        <taxon>Apiospora</taxon>
    </lineage>
</organism>
<accession>A0ABR1S563</accession>
<protein>
    <submittedName>
        <fullName evidence="1">Uncharacterized protein</fullName>
    </submittedName>
</protein>
<keyword evidence="2" id="KW-1185">Reference proteome</keyword>
<comment type="caution">
    <text evidence="1">The sequence shown here is derived from an EMBL/GenBank/DDBJ whole genome shotgun (WGS) entry which is preliminary data.</text>
</comment>
<dbReference type="EMBL" id="JAQQWI010000007">
    <property type="protein sequence ID" value="KAK8026369.1"/>
    <property type="molecule type" value="Genomic_DNA"/>
</dbReference>
<name>A0ABR1S563_9PEZI</name>
<proteinExistence type="predicted"/>
<gene>
    <name evidence="1" type="ORF">PG991_003425</name>
</gene>
<evidence type="ECO:0000313" key="1">
    <source>
        <dbReference type="EMBL" id="KAK8026369.1"/>
    </source>
</evidence>
<reference evidence="1 2" key="1">
    <citation type="submission" date="2023-01" db="EMBL/GenBank/DDBJ databases">
        <title>Analysis of 21 Apiospora genomes using comparative genomics revels a genus with tremendous synthesis potential of carbohydrate active enzymes and secondary metabolites.</title>
        <authorList>
            <person name="Sorensen T."/>
        </authorList>
    </citation>
    <scope>NUCLEOTIDE SEQUENCE [LARGE SCALE GENOMIC DNA]</scope>
    <source>
        <strain evidence="1 2">CBS 20057</strain>
    </source>
</reference>
<dbReference type="Proteomes" id="UP001396898">
    <property type="component" value="Unassembled WGS sequence"/>
</dbReference>